<evidence type="ECO:0000313" key="1">
    <source>
        <dbReference type="EMBL" id="MDG0944606.1"/>
    </source>
</evidence>
<organism evidence="1 2">
    <name type="scientific">Bacillus paranthracis</name>
    <dbReference type="NCBI Taxonomy" id="2026186"/>
    <lineage>
        <taxon>Bacteria</taxon>
        <taxon>Bacillati</taxon>
        <taxon>Bacillota</taxon>
        <taxon>Bacilli</taxon>
        <taxon>Bacillales</taxon>
        <taxon>Bacillaceae</taxon>
        <taxon>Bacillus</taxon>
        <taxon>Bacillus cereus group</taxon>
    </lineage>
</organism>
<proteinExistence type="predicted"/>
<protein>
    <submittedName>
        <fullName evidence="1">DNA N-6-adenine-methyltransferase</fullName>
    </submittedName>
</protein>
<sequence length="160" mass="18460">MNFVEKGDGDLTSKMDVHFSSKTDLWATPQYFFDELHKEFDFELDVCALEDNAKCEKYFTPEMDGLKQEWNGTCWMNPPYGRGIGKWVKKAYESSLTGSTVVCLLPARTDTRWWHDYCMKGEIRLVKGRLKFGESKNNAPFPNAVVIFGERAKKHTLIAM</sequence>
<dbReference type="Pfam" id="PF05869">
    <property type="entry name" value="Dam"/>
    <property type="match status" value="1"/>
</dbReference>
<keyword evidence="2" id="KW-1185">Reference proteome</keyword>
<accession>A0ABT6E384</accession>
<dbReference type="Proteomes" id="UP001221338">
    <property type="component" value="Unassembled WGS sequence"/>
</dbReference>
<gene>
    <name evidence="1" type="ORF">P6U22_26060</name>
</gene>
<dbReference type="InterPro" id="IPR008593">
    <property type="entry name" value="Dam_MeTrfase"/>
</dbReference>
<comment type="caution">
    <text evidence="1">The sequence shown here is derived from an EMBL/GenBank/DDBJ whole genome shotgun (WGS) entry which is preliminary data.</text>
</comment>
<evidence type="ECO:0000313" key="2">
    <source>
        <dbReference type="Proteomes" id="UP001221338"/>
    </source>
</evidence>
<name>A0ABT6E384_9BACI</name>
<dbReference type="EMBL" id="JARPRV010000028">
    <property type="protein sequence ID" value="MDG0944606.1"/>
    <property type="molecule type" value="Genomic_DNA"/>
</dbReference>
<reference evidence="1 2" key="1">
    <citation type="submission" date="2023-03" db="EMBL/GenBank/DDBJ databases">
        <title>Genetic diversity of Bacillus cereus sensu lato isolates from Slovenia.</title>
        <authorList>
            <person name="Abdelli M."/>
        </authorList>
    </citation>
    <scope>NUCLEOTIDE SEQUENCE [LARGE SCALE GENOMIC DNA]</scope>
    <source>
        <strain evidence="1 2">SIBC61B</strain>
    </source>
</reference>